<dbReference type="PROSITE" id="PS00143">
    <property type="entry name" value="INSULINASE"/>
    <property type="match status" value="1"/>
</dbReference>
<dbReference type="InterPro" id="IPR032632">
    <property type="entry name" value="Peptidase_M16_M"/>
</dbReference>
<dbReference type="PANTHER" id="PTHR43690:SF18">
    <property type="entry name" value="INSULIN-DEGRADING ENZYME-RELATED"/>
    <property type="match status" value="1"/>
</dbReference>
<dbReference type="FunFam" id="3.30.830.10:FF:000005">
    <property type="entry name" value="nardilysin isoform X1"/>
    <property type="match status" value="1"/>
</dbReference>
<dbReference type="Pfam" id="PF16187">
    <property type="entry name" value="Peptidase_M16_M"/>
    <property type="match status" value="1"/>
</dbReference>
<dbReference type="EMBL" id="MBFR01000040">
    <property type="protein sequence ID" value="PVU96120.1"/>
    <property type="molecule type" value="Genomic_DNA"/>
</dbReference>
<evidence type="ECO:0008006" key="15">
    <source>
        <dbReference type="Google" id="ProtNLM"/>
    </source>
</evidence>
<proteinExistence type="inferred from homology"/>
<evidence type="ECO:0000256" key="1">
    <source>
        <dbReference type="ARBA" id="ARBA00007261"/>
    </source>
</evidence>
<name>A0A2T9YUU7_9FUNG</name>
<evidence type="ECO:0000256" key="7">
    <source>
        <dbReference type="RuleBase" id="RU004447"/>
    </source>
</evidence>
<evidence type="ECO:0000256" key="5">
    <source>
        <dbReference type="ARBA" id="ARBA00022833"/>
    </source>
</evidence>
<accession>A0A2T9YUU7</accession>
<gene>
    <name evidence="13" type="ORF">BB561_001396</name>
</gene>
<keyword evidence="4" id="KW-0378">Hydrolase</keyword>
<keyword evidence="2" id="KW-0645">Protease</keyword>
<reference evidence="13 14" key="1">
    <citation type="journal article" date="2018" name="MBio">
        <title>Comparative Genomics Reveals the Core Gene Toolbox for the Fungus-Insect Symbiosis.</title>
        <authorList>
            <person name="Wang Y."/>
            <person name="Stata M."/>
            <person name="Wang W."/>
            <person name="Stajich J.E."/>
            <person name="White M.M."/>
            <person name="Moncalvo J.M."/>
        </authorList>
    </citation>
    <scope>NUCLEOTIDE SEQUENCE [LARGE SCALE GENOMIC DNA]</scope>
    <source>
        <strain evidence="13 14">SWE-8-4</strain>
    </source>
</reference>
<dbReference type="Pfam" id="PF22456">
    <property type="entry name" value="PqqF-like_C_4"/>
    <property type="match status" value="1"/>
</dbReference>
<comment type="caution">
    <text evidence="13">The sequence shown here is derived from an EMBL/GenBank/DDBJ whole genome shotgun (WGS) entry which is preliminary data.</text>
</comment>
<feature type="domain" description="Peptidase M16 C-terminal" evidence="10">
    <location>
        <begin position="248"/>
        <end position="427"/>
    </location>
</feature>
<dbReference type="InterPro" id="IPR054734">
    <property type="entry name" value="PqqF-like_C_4"/>
</dbReference>
<protein>
    <recommendedName>
        <fullName evidence="15">Peptidase M16 N-terminal domain-containing protein</fullName>
    </recommendedName>
</protein>
<dbReference type="AlphaFoldDB" id="A0A2T9YUU7"/>
<evidence type="ECO:0000256" key="8">
    <source>
        <dbReference type="SAM" id="MobiDB-lite"/>
    </source>
</evidence>
<dbReference type="Pfam" id="PF05193">
    <property type="entry name" value="Peptidase_M16_C"/>
    <property type="match status" value="1"/>
</dbReference>
<organism evidence="13 14">
    <name type="scientific">Smittium simulii</name>
    <dbReference type="NCBI Taxonomy" id="133385"/>
    <lineage>
        <taxon>Eukaryota</taxon>
        <taxon>Fungi</taxon>
        <taxon>Fungi incertae sedis</taxon>
        <taxon>Zoopagomycota</taxon>
        <taxon>Kickxellomycotina</taxon>
        <taxon>Harpellomycetes</taxon>
        <taxon>Harpellales</taxon>
        <taxon>Legeriomycetaceae</taxon>
        <taxon>Smittium</taxon>
    </lineage>
</organism>
<dbReference type="PANTHER" id="PTHR43690">
    <property type="entry name" value="NARDILYSIN"/>
    <property type="match status" value="1"/>
</dbReference>
<dbReference type="GO" id="GO:0004222">
    <property type="term" value="F:metalloendopeptidase activity"/>
    <property type="evidence" value="ECO:0007669"/>
    <property type="project" value="InterPro"/>
</dbReference>
<evidence type="ECO:0000313" key="13">
    <source>
        <dbReference type="EMBL" id="PVU96120.1"/>
    </source>
</evidence>
<dbReference type="GO" id="GO:0043171">
    <property type="term" value="P:peptide catabolic process"/>
    <property type="evidence" value="ECO:0007669"/>
    <property type="project" value="TreeGrafter"/>
</dbReference>
<keyword evidence="6" id="KW-0482">Metalloprotease</keyword>
<dbReference type="Proteomes" id="UP000245383">
    <property type="component" value="Unassembled WGS sequence"/>
</dbReference>
<dbReference type="OrthoDB" id="952271at2759"/>
<evidence type="ECO:0000256" key="2">
    <source>
        <dbReference type="ARBA" id="ARBA00022670"/>
    </source>
</evidence>
<dbReference type="Pfam" id="PF00675">
    <property type="entry name" value="Peptidase_M16"/>
    <property type="match status" value="1"/>
</dbReference>
<dbReference type="Gene3D" id="3.30.830.10">
    <property type="entry name" value="Metalloenzyme, LuxS/M16 peptidase-like"/>
    <property type="match status" value="4"/>
</dbReference>
<dbReference type="GO" id="GO:0046872">
    <property type="term" value="F:metal ion binding"/>
    <property type="evidence" value="ECO:0007669"/>
    <property type="project" value="UniProtKB-KW"/>
</dbReference>
<dbReference type="InterPro" id="IPR007863">
    <property type="entry name" value="Peptidase_M16_C"/>
</dbReference>
<sequence length="1195" mass="138213">MSSININGIAPTKTTDSNQPGHDCPTFTSDSLNSMLDSLELSESFETKLSDQGVPYYEFIEAPIVKSYSDNRDYKYIKLQNGLIALIGQDLMENISCAAMNVKVGSISDPPEYLGLAHFCEHMLFMGTKKYPQENEYSKYLSMHGGHSNAYTDTENTCYYFDVSQNEFEGALDRFAQFFISPLFDSDCVEREVKAVDSEYKKNLQNDWWRLHQLEKSLLDSNHPYNQFSSGNHQTLIESAKARGEDLREQLINFYNLYYSSDIMRLVIIGKEDLDELANWVVNKFSDIQSKGITYKSPKYHPLTDKCLKKLIVSKSIRDNRYLKLVFPFPDSQMYYKTKPAYYLTNLIGHESEGSILSCLQFKGWATDIVASYSSSYGGDFGAFKVLVSLTEEGYENYKSVIHIIFAYIKLIKQSGPQEWYFDELMKTSHMDFRFEEKKDAISFATNASTNLHRQLYPPQLIISAPSLFYEFNPEPIKERINLLNSNNYRVLLSTNNPKFSNSEKEKYYDVEYEVTELSKDLNVDMNEYIDNLPKEILSMLKVPQPNRFIPEDLEVINKKGSEPVSVPSLLLKNDKIELWFKQDDRFYLPRGIVNISISVPGIYSSPQTALLSNLFAELFYDQTKRITYDAKVAGFRFSLNTVFNAVELIVEGYNDKLVDLITVLLQYMRNLEINEERYKICLDEVVRRLENNSHSEPWNQAGLAYNYFKFETQWRYTDKLIAAKNITINHMKNFTEKLFDQAYFKVLVLGNYTEKGAVEISNTILKNFQSNNYLTSERTFNRNIKYQNGHFIHVVKSHSEKNLNSSVMRLLYASSPTNHYERAILGLISSMAQEPFFDQVRTKEQLGYIVASQCNIMNDSPMCLLFLVQSECNPSFIDLRIDNFIKFFTKFIETLTPLQLDKYIRALVNKRETKPKYIREEAMNFWNQIKSGYYEFTWTLTDISYLQKLTVKKITQFWNDYINPKSALSSHLSIHIYSSFYQLPNSQQFKKYPSTILSLEGCLIHSGGDPDLVSNQVLIEYVSKTARDLGLESIQPQIIKNAIAQFAESYEKKAEKRVKELKDNDSIKEYESNKIKFIKSLKKAESSTEHINIAFSMALEEFNQISNSVEGQFKKTPEPNSGPYLLNDSETLLDDNVDANLTDQNTMKEKLYLGRGLIKTPNNSYVFFDPVKYKNTSELISGPISYHDLQPKLE</sequence>
<dbReference type="FunFam" id="3.30.830.10:FF:000004">
    <property type="entry name" value="Putative insulin-degrading enzyme"/>
    <property type="match status" value="1"/>
</dbReference>
<dbReference type="GO" id="GO:0005829">
    <property type="term" value="C:cytosol"/>
    <property type="evidence" value="ECO:0007669"/>
    <property type="project" value="TreeGrafter"/>
</dbReference>
<evidence type="ECO:0000259" key="9">
    <source>
        <dbReference type="Pfam" id="PF00675"/>
    </source>
</evidence>
<evidence type="ECO:0000259" key="11">
    <source>
        <dbReference type="Pfam" id="PF16187"/>
    </source>
</evidence>
<dbReference type="STRING" id="133385.A0A2T9YUU7"/>
<evidence type="ECO:0000313" key="14">
    <source>
        <dbReference type="Proteomes" id="UP000245383"/>
    </source>
</evidence>
<comment type="similarity">
    <text evidence="1 7">Belongs to the peptidase M16 family.</text>
</comment>
<evidence type="ECO:0000259" key="10">
    <source>
        <dbReference type="Pfam" id="PF05193"/>
    </source>
</evidence>
<feature type="domain" description="Peptidase M16 middle/third" evidence="11">
    <location>
        <begin position="433"/>
        <end position="721"/>
    </location>
</feature>
<keyword evidence="5" id="KW-0862">Zinc</keyword>
<dbReference type="InterPro" id="IPR011249">
    <property type="entry name" value="Metalloenz_LuxS/M16"/>
</dbReference>
<dbReference type="InterPro" id="IPR050626">
    <property type="entry name" value="Peptidase_M16"/>
</dbReference>
<dbReference type="GO" id="GO:0051603">
    <property type="term" value="P:proteolysis involved in protein catabolic process"/>
    <property type="evidence" value="ECO:0007669"/>
    <property type="project" value="TreeGrafter"/>
</dbReference>
<feature type="region of interest" description="Disordered" evidence="8">
    <location>
        <begin position="1"/>
        <end position="23"/>
    </location>
</feature>
<feature type="domain" description="Coenzyme PQQ synthesis protein F-like C-terminal lobe" evidence="12">
    <location>
        <begin position="828"/>
        <end position="927"/>
    </location>
</feature>
<dbReference type="InterPro" id="IPR011765">
    <property type="entry name" value="Pept_M16_N"/>
</dbReference>
<evidence type="ECO:0000256" key="4">
    <source>
        <dbReference type="ARBA" id="ARBA00022801"/>
    </source>
</evidence>
<dbReference type="SUPFAM" id="SSF63411">
    <property type="entry name" value="LuxS/MPP-like metallohydrolase"/>
    <property type="match status" value="4"/>
</dbReference>
<dbReference type="InterPro" id="IPR001431">
    <property type="entry name" value="Pept_M16_Zn_BS"/>
</dbReference>
<keyword evidence="14" id="KW-1185">Reference proteome</keyword>
<dbReference type="GO" id="GO:0005739">
    <property type="term" value="C:mitochondrion"/>
    <property type="evidence" value="ECO:0007669"/>
    <property type="project" value="TreeGrafter"/>
</dbReference>
<evidence type="ECO:0000259" key="12">
    <source>
        <dbReference type="Pfam" id="PF22456"/>
    </source>
</evidence>
<feature type="domain" description="Peptidase M16 N-terminal" evidence="9">
    <location>
        <begin position="93"/>
        <end position="220"/>
    </location>
</feature>
<evidence type="ECO:0000256" key="3">
    <source>
        <dbReference type="ARBA" id="ARBA00022723"/>
    </source>
</evidence>
<evidence type="ECO:0000256" key="6">
    <source>
        <dbReference type="ARBA" id="ARBA00023049"/>
    </source>
</evidence>
<keyword evidence="3" id="KW-0479">Metal-binding</keyword>